<proteinExistence type="inferred from homology"/>
<evidence type="ECO:0000313" key="10">
    <source>
        <dbReference type="Proteomes" id="UP000095602"/>
    </source>
</evidence>
<gene>
    <name evidence="9" type="ORF">ERS852497_00407</name>
</gene>
<feature type="domain" description="Core-binding (CB)" evidence="8">
    <location>
        <begin position="53"/>
        <end position="133"/>
    </location>
</feature>
<dbReference type="InterPro" id="IPR044068">
    <property type="entry name" value="CB"/>
</dbReference>
<dbReference type="InterPro" id="IPR004107">
    <property type="entry name" value="Integrase_SAM-like_N"/>
</dbReference>
<dbReference type="Proteomes" id="UP000095602">
    <property type="component" value="Unassembled WGS sequence"/>
</dbReference>
<dbReference type="GO" id="GO:0003677">
    <property type="term" value="F:DNA binding"/>
    <property type="evidence" value="ECO:0007669"/>
    <property type="project" value="UniProtKB-UniRule"/>
</dbReference>
<dbReference type="AlphaFoldDB" id="A0A174GVS8"/>
<protein>
    <submittedName>
        <fullName evidence="9">Site-specific recombinase XerD</fullName>
    </submittedName>
</protein>
<dbReference type="GO" id="GO:0006310">
    <property type="term" value="P:DNA recombination"/>
    <property type="evidence" value="ECO:0007669"/>
    <property type="project" value="UniProtKB-KW"/>
</dbReference>
<dbReference type="Pfam" id="PF14659">
    <property type="entry name" value="Phage_int_SAM_3"/>
    <property type="match status" value="1"/>
</dbReference>
<dbReference type="PANTHER" id="PTHR30349">
    <property type="entry name" value="PHAGE INTEGRASE-RELATED"/>
    <property type="match status" value="1"/>
</dbReference>
<dbReference type="Gene3D" id="1.10.443.10">
    <property type="entry name" value="Intergrase catalytic core"/>
    <property type="match status" value="1"/>
</dbReference>
<evidence type="ECO:0000313" key="9">
    <source>
        <dbReference type="EMBL" id="CUO66633.1"/>
    </source>
</evidence>
<evidence type="ECO:0000256" key="2">
    <source>
        <dbReference type="ARBA" id="ARBA00008857"/>
    </source>
</evidence>
<dbReference type="PROSITE" id="PS51898">
    <property type="entry name" value="TYR_RECOMBINASE"/>
    <property type="match status" value="1"/>
</dbReference>
<feature type="domain" description="Tyr recombinase" evidence="7">
    <location>
        <begin position="147"/>
        <end position="320"/>
    </location>
</feature>
<dbReference type="InterPro" id="IPR010998">
    <property type="entry name" value="Integrase_recombinase_N"/>
</dbReference>
<dbReference type="GO" id="GO:0015074">
    <property type="term" value="P:DNA integration"/>
    <property type="evidence" value="ECO:0007669"/>
    <property type="project" value="UniProtKB-KW"/>
</dbReference>
<evidence type="ECO:0000256" key="5">
    <source>
        <dbReference type="ARBA" id="ARBA00023172"/>
    </source>
</evidence>
<evidence type="ECO:0000256" key="6">
    <source>
        <dbReference type="PROSITE-ProRule" id="PRU01248"/>
    </source>
</evidence>
<evidence type="ECO:0000256" key="1">
    <source>
        <dbReference type="ARBA" id="ARBA00003283"/>
    </source>
</evidence>
<evidence type="ECO:0000256" key="4">
    <source>
        <dbReference type="ARBA" id="ARBA00023125"/>
    </source>
</evidence>
<dbReference type="InterPro" id="IPR013762">
    <property type="entry name" value="Integrase-like_cat_sf"/>
</dbReference>
<name>A0A174GVS8_9FIRM</name>
<dbReference type="InterPro" id="IPR050090">
    <property type="entry name" value="Tyrosine_recombinase_XerCD"/>
</dbReference>
<accession>A0A174GVS8</accession>
<dbReference type="CDD" id="cd01189">
    <property type="entry name" value="INT_ICEBs1_C_like"/>
    <property type="match status" value="1"/>
</dbReference>
<comment type="function">
    <text evidence="1">Site-specific tyrosine recombinase, which acts by catalyzing the cutting and rejoining of the recombining DNA molecules.</text>
</comment>
<dbReference type="Gene3D" id="1.10.150.130">
    <property type="match status" value="1"/>
</dbReference>
<comment type="similarity">
    <text evidence="2">Belongs to the 'phage' integrase family.</text>
</comment>
<dbReference type="PROSITE" id="PS51900">
    <property type="entry name" value="CB"/>
    <property type="match status" value="1"/>
</dbReference>
<organism evidence="9 10">
    <name type="scientific">Agathobacter rectalis</name>
    <dbReference type="NCBI Taxonomy" id="39491"/>
    <lineage>
        <taxon>Bacteria</taxon>
        <taxon>Bacillati</taxon>
        <taxon>Bacillota</taxon>
        <taxon>Clostridia</taxon>
        <taxon>Lachnospirales</taxon>
        <taxon>Lachnospiraceae</taxon>
        <taxon>Agathobacter</taxon>
    </lineage>
</organism>
<dbReference type="SUPFAM" id="SSF56349">
    <property type="entry name" value="DNA breaking-rejoining enzymes"/>
    <property type="match status" value="1"/>
</dbReference>
<evidence type="ECO:0000259" key="8">
    <source>
        <dbReference type="PROSITE" id="PS51900"/>
    </source>
</evidence>
<evidence type="ECO:0000256" key="3">
    <source>
        <dbReference type="ARBA" id="ARBA00022908"/>
    </source>
</evidence>
<dbReference type="RefSeq" id="WP_055272546.1">
    <property type="nucleotide sequence ID" value="NZ_CZAJ01000002.1"/>
</dbReference>
<keyword evidence="4 6" id="KW-0238">DNA-binding</keyword>
<keyword evidence="3" id="KW-0229">DNA integration</keyword>
<evidence type="ECO:0000259" key="7">
    <source>
        <dbReference type="PROSITE" id="PS51898"/>
    </source>
</evidence>
<reference evidence="9 10" key="1">
    <citation type="submission" date="2015-09" db="EMBL/GenBank/DDBJ databases">
        <authorList>
            <consortium name="Pathogen Informatics"/>
        </authorList>
    </citation>
    <scope>NUCLEOTIDE SEQUENCE [LARGE SCALE GENOMIC DNA]</scope>
    <source>
        <strain evidence="9 10">2789STDY5834884</strain>
    </source>
</reference>
<sequence length="331" mass="37991">MHVEKVGKKYRIQKSIKGRRLNLTFDHRPTKKEIEEAIALAYTDDASLDAPSGSFKEYALKYIAAKQNVLSPSTLHSYRGLIRGISDEFNNMQLKDITEETIQIEINRLAVDKSPKTVANYHGFISPVLRMYKPKLHFNTTLPAPKPYRPTLPTDADIKALLEEVRDSRYELAFRLGVYALRRSEVCAVTVDDLNGNILTIHQSLVVGEKGGLVLKDTNKTELSTRDIYVDDRIVQLLQKQKKGFSGYPGDILRELHRVQDRLGIPRCRLHDLRHYYVSMAHSLGIPDMYIMAAGGWKTEHVLKRVYMHAQEEKEQDMMKFASDYITEQLK</sequence>
<dbReference type="InterPro" id="IPR002104">
    <property type="entry name" value="Integrase_catalytic"/>
</dbReference>
<dbReference type="InterPro" id="IPR011010">
    <property type="entry name" value="DNA_brk_join_enz"/>
</dbReference>
<keyword evidence="5" id="KW-0233">DNA recombination</keyword>
<dbReference type="EMBL" id="CZAJ01000002">
    <property type="protein sequence ID" value="CUO66633.1"/>
    <property type="molecule type" value="Genomic_DNA"/>
</dbReference>